<gene>
    <name evidence="8" type="primary">Eif3s5_predicted</name>
    <name evidence="8" type="ORF">rCG_40316</name>
</gene>
<proteinExistence type="predicted"/>
<dbReference type="AlphaFoldDB" id="A6I7V3"/>
<dbReference type="InterPro" id="IPR027531">
    <property type="entry name" value="eIF3f"/>
</dbReference>
<keyword evidence="2 8" id="KW-0396">Initiation factor</keyword>
<dbReference type="SMART" id="SM00232">
    <property type="entry name" value="JAB_MPN"/>
    <property type="match status" value="1"/>
</dbReference>
<dbReference type="PANTHER" id="PTHR10540">
    <property type="entry name" value="EUKARYOTIC TRANSLATION INITIATION FACTOR 3 SUBUNIT F-RELATED"/>
    <property type="match status" value="1"/>
</dbReference>
<dbReference type="Proteomes" id="UP000234681">
    <property type="component" value="Chromosome 1"/>
</dbReference>
<reference evidence="8" key="1">
    <citation type="journal article" date="2005" name="Genome Res.">
        <title>Gene and alternative splicing annotation with AIR.</title>
        <authorList>
            <person name="Florea L."/>
            <person name="Di Francesco V."/>
            <person name="Miller J."/>
            <person name="Turner R."/>
            <person name="Yao A."/>
            <person name="Harris M."/>
            <person name="Walenz B."/>
            <person name="Mobarry C."/>
            <person name="Merkulov G.V."/>
            <person name="Charlab R."/>
            <person name="Dew I."/>
            <person name="Deng Z."/>
            <person name="Istrail S."/>
            <person name="Li P."/>
            <person name="Sutton G."/>
        </authorList>
    </citation>
    <scope>NUCLEOTIDE SEQUENCE</scope>
    <source>
        <strain evidence="8">BN</strain>
    </source>
</reference>
<evidence type="ECO:0000259" key="7">
    <source>
        <dbReference type="PROSITE" id="PS50249"/>
    </source>
</evidence>
<dbReference type="CDD" id="cd08064">
    <property type="entry name" value="MPN_eIF3f"/>
    <property type="match status" value="1"/>
</dbReference>
<comment type="function">
    <text evidence="4">Deubiquitinates activated NOTCH1, promoting its nuclear import, thereby acting as a positive regulator of Notch signaling.</text>
</comment>
<dbReference type="GO" id="GO:0031369">
    <property type="term" value="F:translation initiation factor binding"/>
    <property type="evidence" value="ECO:0007669"/>
    <property type="project" value="InterPro"/>
</dbReference>
<dbReference type="FunFam" id="3.40.140.10:FF:000014">
    <property type="entry name" value="Eukaryotic translation initiation factor 3 subunit F"/>
    <property type="match status" value="1"/>
</dbReference>
<dbReference type="PANTHER" id="PTHR10540:SF6">
    <property type="entry name" value="EUKARYOTIC TRANSLATION INITIATION FACTOR 3 SUBUNIT F"/>
    <property type="match status" value="1"/>
</dbReference>
<dbReference type="Gene3D" id="3.40.140.10">
    <property type="entry name" value="Cytidine Deaminase, domain 2"/>
    <property type="match status" value="1"/>
</dbReference>
<dbReference type="InterPro" id="IPR037518">
    <property type="entry name" value="MPN"/>
</dbReference>
<feature type="compositionally biased region" description="Low complexity" evidence="6">
    <location>
        <begin position="1"/>
        <end position="29"/>
    </location>
</feature>
<dbReference type="GO" id="GO:0003743">
    <property type="term" value="F:translation initiation factor activity"/>
    <property type="evidence" value="ECO:0007669"/>
    <property type="project" value="UniProtKB-KW"/>
</dbReference>
<name>A6I7V3_RAT</name>
<sequence>MASPAVPASVPPATAAAAPAPAVTSAPASAPTPPTPAPAQAATPAAAPAPVSSDPAVATPAAPGQTSTSTPAPAQTPAPSQPGPALPGPFPGGRVVRLHPVILASIVDSYERRNEGAARVIGTLLGTVDKHSVEVTNCFSVPHNESEDEVAVDMEFAKNMYELHKKVSPNELILGWYATGHDITEHSVLIHEYYSREAPNPIHLTVDTGLQNGRMSIKAYVSTLMGVPGRTMGVMFTPLTVKYAYYDTERIGG</sequence>
<evidence type="ECO:0000256" key="3">
    <source>
        <dbReference type="ARBA" id="ARBA00022917"/>
    </source>
</evidence>
<dbReference type="GO" id="GO:0101005">
    <property type="term" value="F:deubiquitinase activity"/>
    <property type="evidence" value="ECO:0007669"/>
    <property type="project" value="UniProtKB-ARBA"/>
</dbReference>
<evidence type="ECO:0000256" key="5">
    <source>
        <dbReference type="ARBA" id="ARBA00078110"/>
    </source>
</evidence>
<evidence type="ECO:0000256" key="6">
    <source>
        <dbReference type="SAM" id="MobiDB-lite"/>
    </source>
</evidence>
<organism evidence="8 9">
    <name type="scientific">Rattus norvegicus</name>
    <name type="common">Rat</name>
    <dbReference type="NCBI Taxonomy" id="10116"/>
    <lineage>
        <taxon>Eukaryota</taxon>
        <taxon>Metazoa</taxon>
        <taxon>Chordata</taxon>
        <taxon>Craniata</taxon>
        <taxon>Vertebrata</taxon>
        <taxon>Euteleostomi</taxon>
        <taxon>Mammalia</taxon>
        <taxon>Eutheria</taxon>
        <taxon>Euarchontoglires</taxon>
        <taxon>Glires</taxon>
        <taxon>Rodentia</taxon>
        <taxon>Myomorpha</taxon>
        <taxon>Muroidea</taxon>
        <taxon>Muridae</taxon>
        <taxon>Murinae</taxon>
        <taxon>Rattus</taxon>
    </lineage>
</organism>
<dbReference type="SMR" id="A6I7V3"/>
<evidence type="ECO:0000313" key="9">
    <source>
        <dbReference type="Proteomes" id="UP000234681"/>
    </source>
</evidence>
<dbReference type="Pfam" id="PF01398">
    <property type="entry name" value="JAB"/>
    <property type="match status" value="1"/>
</dbReference>
<feature type="compositionally biased region" description="Pro residues" evidence="6">
    <location>
        <begin position="74"/>
        <end position="90"/>
    </location>
</feature>
<evidence type="ECO:0000313" key="8">
    <source>
        <dbReference type="EMBL" id="EDM17930.1"/>
    </source>
</evidence>
<feature type="region of interest" description="Disordered" evidence="6">
    <location>
        <begin position="1"/>
        <end position="91"/>
    </location>
</feature>
<keyword evidence="1" id="KW-0963">Cytoplasm</keyword>
<dbReference type="EMBL" id="CH473956">
    <property type="protein sequence ID" value="EDM17928.1"/>
    <property type="molecule type" value="Genomic_DNA"/>
</dbReference>
<dbReference type="InterPro" id="IPR000555">
    <property type="entry name" value="JAMM/MPN+_dom"/>
</dbReference>
<feature type="compositionally biased region" description="Low complexity" evidence="6">
    <location>
        <begin position="38"/>
        <end position="73"/>
    </location>
</feature>
<protein>
    <recommendedName>
        <fullName evidence="5">Deubiquitinating enzyme eIF3f</fullName>
    </recommendedName>
</protein>
<keyword evidence="3" id="KW-0648">Protein biosynthesis</keyword>
<dbReference type="EMBL" id="CH473956">
    <property type="protein sequence ID" value="EDM17930.1"/>
    <property type="molecule type" value="Genomic_DNA"/>
</dbReference>
<evidence type="ECO:0000256" key="4">
    <source>
        <dbReference type="ARBA" id="ARBA00059951"/>
    </source>
</evidence>
<feature type="domain" description="MPN" evidence="7">
    <location>
        <begin position="96"/>
        <end position="226"/>
    </location>
</feature>
<dbReference type="GO" id="GO:0008237">
    <property type="term" value="F:metallopeptidase activity"/>
    <property type="evidence" value="ECO:0007669"/>
    <property type="project" value="InterPro"/>
</dbReference>
<reference evidence="8 9" key="2">
    <citation type="submission" date="2005-09" db="EMBL/GenBank/DDBJ databases">
        <authorList>
            <person name="Mural R.J."/>
            <person name="Li P.W."/>
            <person name="Adams M.D."/>
            <person name="Amanatides P.G."/>
            <person name="Baden-Tillson H."/>
            <person name="Barnstead M."/>
            <person name="Chin S.H."/>
            <person name="Dew I."/>
            <person name="Evans C.A."/>
            <person name="Ferriera S."/>
            <person name="Flanigan M."/>
            <person name="Fosler C."/>
            <person name="Glodek A."/>
            <person name="Gu Z."/>
            <person name="Holt R.A."/>
            <person name="Jennings D."/>
            <person name="Kraft C.L."/>
            <person name="Lu F."/>
            <person name="Nguyen T."/>
            <person name="Nusskern D.R."/>
            <person name="Pfannkoch C.M."/>
            <person name="Sitter C."/>
            <person name="Sutton G.G."/>
            <person name="Venter J.C."/>
            <person name="Wang Z."/>
            <person name="Woodage T."/>
            <person name="Zheng X.H."/>
            <person name="Zhong F."/>
        </authorList>
    </citation>
    <scope>NUCLEOTIDE SEQUENCE [LARGE SCALE GENOMIC DNA]</scope>
    <source>
        <strain evidence="8">BN</strain>
        <strain evidence="9">BN, Sprague-Dawley</strain>
    </source>
</reference>
<accession>A6I7V3</accession>
<evidence type="ECO:0000256" key="1">
    <source>
        <dbReference type="ARBA" id="ARBA00022490"/>
    </source>
</evidence>
<dbReference type="GO" id="GO:0005852">
    <property type="term" value="C:eukaryotic translation initiation factor 3 complex"/>
    <property type="evidence" value="ECO:0007669"/>
    <property type="project" value="InterPro"/>
</dbReference>
<evidence type="ECO:0000256" key="2">
    <source>
        <dbReference type="ARBA" id="ARBA00022540"/>
    </source>
</evidence>
<dbReference type="PROSITE" id="PS50249">
    <property type="entry name" value="MPN"/>
    <property type="match status" value="1"/>
</dbReference>